<dbReference type="InterPro" id="IPR043502">
    <property type="entry name" value="DNA/RNA_pol_sf"/>
</dbReference>
<dbReference type="SUPFAM" id="SSF53098">
    <property type="entry name" value="Ribonuclease H-like"/>
    <property type="match status" value="1"/>
</dbReference>
<dbReference type="Pfam" id="PF25597">
    <property type="entry name" value="SH3_retrovirus"/>
    <property type="match status" value="1"/>
</dbReference>
<gene>
    <name evidence="5" type="ORF">VITISV_024937</name>
</gene>
<dbReference type="InterPro" id="IPR001584">
    <property type="entry name" value="Integrase_cat-core"/>
</dbReference>
<name>A5B6P6_VITVI</name>
<dbReference type="InterPro" id="IPR012337">
    <property type="entry name" value="RNaseH-like_sf"/>
</dbReference>
<evidence type="ECO:0000256" key="1">
    <source>
        <dbReference type="ARBA" id="ARBA00022723"/>
    </source>
</evidence>
<feature type="compositionally biased region" description="Low complexity" evidence="3">
    <location>
        <begin position="421"/>
        <end position="444"/>
    </location>
</feature>
<keyword evidence="1" id="KW-0479">Metal-binding</keyword>
<dbReference type="PANTHER" id="PTHR42648:SF26">
    <property type="entry name" value="INTEGRASE CATALYTIC DOMAIN-CONTAINING PROTEIN"/>
    <property type="match status" value="1"/>
</dbReference>
<dbReference type="GO" id="GO:0003676">
    <property type="term" value="F:nucleic acid binding"/>
    <property type="evidence" value="ECO:0007669"/>
    <property type="project" value="InterPro"/>
</dbReference>
<dbReference type="Pfam" id="PF07727">
    <property type="entry name" value="RVT_2"/>
    <property type="match status" value="1"/>
</dbReference>
<evidence type="ECO:0000313" key="5">
    <source>
        <dbReference type="EMBL" id="CAN69753.1"/>
    </source>
</evidence>
<dbReference type="GO" id="GO:0016787">
    <property type="term" value="F:hydrolase activity"/>
    <property type="evidence" value="ECO:0007669"/>
    <property type="project" value="UniProtKB-KW"/>
</dbReference>
<dbReference type="GO" id="GO:0046872">
    <property type="term" value="F:metal ion binding"/>
    <property type="evidence" value="ECO:0007669"/>
    <property type="project" value="UniProtKB-KW"/>
</dbReference>
<dbReference type="Pfam" id="PF00665">
    <property type="entry name" value="rve"/>
    <property type="match status" value="1"/>
</dbReference>
<dbReference type="PROSITE" id="PS50994">
    <property type="entry name" value="INTEGRASE"/>
    <property type="match status" value="1"/>
</dbReference>
<reference evidence="5" key="1">
    <citation type="journal article" date="2007" name="PLoS ONE">
        <title>The first genome sequence of an elite grapevine cultivar (Pinot noir Vitis vinifera L.): coping with a highly heterozygous genome.</title>
        <authorList>
            <person name="Velasco R."/>
            <person name="Zharkikh A."/>
            <person name="Troggio M."/>
            <person name="Cartwright D.A."/>
            <person name="Cestaro A."/>
            <person name="Pruss D."/>
            <person name="Pindo M."/>
            <person name="FitzGerald L.M."/>
            <person name="Vezzulli S."/>
            <person name="Reid J."/>
            <person name="Malacarne G."/>
            <person name="Iliev D."/>
            <person name="Coppola G."/>
            <person name="Wardell B."/>
            <person name="Micheletti D."/>
            <person name="Macalma T."/>
            <person name="Facci M."/>
            <person name="Mitchell J.T."/>
            <person name="Perazzolli M."/>
            <person name="Eldredge G."/>
            <person name="Gatto P."/>
            <person name="Oyzerski R."/>
            <person name="Moretto M."/>
            <person name="Gutin N."/>
            <person name="Stefanini M."/>
            <person name="Chen Y."/>
            <person name="Segala C."/>
            <person name="Davenport C."/>
            <person name="Dematte L."/>
            <person name="Mraz A."/>
            <person name="Battilana J."/>
            <person name="Stormo K."/>
            <person name="Costa F."/>
            <person name="Tao Q."/>
            <person name="Si-Ammour A."/>
            <person name="Harkins T."/>
            <person name="Lackey A."/>
            <person name="Perbost C."/>
            <person name="Taillon B."/>
            <person name="Stella A."/>
            <person name="Solovyev V."/>
            <person name="Fawcett J.A."/>
            <person name="Sterck L."/>
            <person name="Vandepoele K."/>
            <person name="Grando S.M."/>
            <person name="Toppo S."/>
            <person name="Moser C."/>
            <person name="Lanchbury J."/>
            <person name="Bogden R."/>
            <person name="Skolnick M."/>
            <person name="Sgaramella V."/>
            <person name="Bhatnagar S.K."/>
            <person name="Fontana P."/>
            <person name="Gutin A."/>
            <person name="Van de Peer Y."/>
            <person name="Salamini F."/>
            <person name="Viola R."/>
        </authorList>
    </citation>
    <scope>NUCLEOTIDE SEQUENCE</scope>
</reference>
<dbReference type="AlphaFoldDB" id="A5B6P6"/>
<dbReference type="Gene3D" id="3.30.420.10">
    <property type="entry name" value="Ribonuclease H-like superfamily/Ribonuclease H"/>
    <property type="match status" value="1"/>
</dbReference>
<sequence length="793" mass="90792">MKLDRTNYILWRSQIDNVVFAYGFEDFIDGTSICPEKDLSPGVINLVFVAWTRQDQTILSWIYSSLTPEVVKGSLMEVMDKATLQITIITPTEVMDVEVEIDKVKGKIPVQVRNLNVSYVLAKSHRLPTQLSNFRASKPLELVYTNIWGHASVKSISGAKYFILFVDDYSRYTWFYSLQTNDQTLPIFKRFKLQMENQFDTKIKCLQSDNGGEFRSFMSFLQAVGIAHRFSYPYNSAQNGRVEWKHRHVVETGLTLLSHASLPMKYWHYAFQTTTFLINRMPSKVLEYDSPYFTLFRRHPDYKSLRVFDYLCYPFIWPYNTHRLQYRSVQCFFLGYSLNHKGFLCLDYATGRVYITPHAVFDESTFPFAQSKSSILFNDTSAEGSTPAIRAPTSFPTPCLLPDSNISHASIDSHSLSTSESPIPTDSSSPLDTSSSSPTTDFPPEYVPEPQVTAPAPRMTIRSMRGITKKNTILDLSAIKVSKPFTLKQAFKDPNWTKAMEMEIAALHQNHTWDLVEQPPDVNVIGCKWVYKLKHKPDGSIERYKARLVAKGYNQTHGLNSFETFSPEIRQLDVHNAFLNGELEKQVYMSQPPGYFDTQFPNRVCRLKKALYGLKQSPRAWFQRLNSILLQWGFNMSRTDSSMFLHFGQATTLIVLVYVDDIIIIGSSSTQISSLIAKLDSVFALRDLGQLSFFLGIEVSYNEDSMNLSQTKYISDLLHRTEMFDTKLAKTPGVVGKNLSKFDGDPMADVTHYRSVVEALQYITLTRLDIAFAVYKAYQFMQQPTTAHWLLVK</sequence>
<protein>
    <recommendedName>
        <fullName evidence="4">Integrase catalytic domain-containing protein</fullName>
    </recommendedName>
</protein>
<dbReference type="InterPro" id="IPR039537">
    <property type="entry name" value="Retrotran_Ty1/copia-like"/>
</dbReference>
<evidence type="ECO:0000256" key="3">
    <source>
        <dbReference type="SAM" id="MobiDB-lite"/>
    </source>
</evidence>
<proteinExistence type="predicted"/>
<dbReference type="EMBL" id="AM448435">
    <property type="protein sequence ID" value="CAN69753.1"/>
    <property type="molecule type" value="Genomic_DNA"/>
</dbReference>
<feature type="compositionally biased region" description="Polar residues" evidence="3">
    <location>
        <begin position="411"/>
        <end position="420"/>
    </location>
</feature>
<dbReference type="InterPro" id="IPR057670">
    <property type="entry name" value="SH3_retrovirus"/>
</dbReference>
<dbReference type="InterPro" id="IPR036397">
    <property type="entry name" value="RNaseH_sf"/>
</dbReference>
<accession>A5B6P6</accession>
<keyword evidence="2" id="KW-0378">Hydrolase</keyword>
<dbReference type="GO" id="GO:0015074">
    <property type="term" value="P:DNA integration"/>
    <property type="evidence" value="ECO:0007669"/>
    <property type="project" value="InterPro"/>
</dbReference>
<dbReference type="InterPro" id="IPR013103">
    <property type="entry name" value="RVT_2"/>
</dbReference>
<feature type="region of interest" description="Disordered" evidence="3">
    <location>
        <begin position="411"/>
        <end position="457"/>
    </location>
</feature>
<evidence type="ECO:0000256" key="2">
    <source>
        <dbReference type="ARBA" id="ARBA00022801"/>
    </source>
</evidence>
<evidence type="ECO:0000259" key="4">
    <source>
        <dbReference type="PROSITE" id="PS50994"/>
    </source>
</evidence>
<feature type="domain" description="Integrase catalytic" evidence="4">
    <location>
        <begin position="135"/>
        <end position="299"/>
    </location>
</feature>
<organism evidence="5">
    <name type="scientific">Vitis vinifera</name>
    <name type="common">Grape</name>
    <dbReference type="NCBI Taxonomy" id="29760"/>
    <lineage>
        <taxon>Eukaryota</taxon>
        <taxon>Viridiplantae</taxon>
        <taxon>Streptophyta</taxon>
        <taxon>Embryophyta</taxon>
        <taxon>Tracheophyta</taxon>
        <taxon>Spermatophyta</taxon>
        <taxon>Magnoliopsida</taxon>
        <taxon>eudicotyledons</taxon>
        <taxon>Gunneridae</taxon>
        <taxon>Pentapetalae</taxon>
        <taxon>rosids</taxon>
        <taxon>Vitales</taxon>
        <taxon>Vitaceae</taxon>
        <taxon>Viteae</taxon>
        <taxon>Vitis</taxon>
    </lineage>
</organism>
<dbReference type="PANTHER" id="PTHR42648">
    <property type="entry name" value="TRANSPOSASE, PUTATIVE-RELATED"/>
    <property type="match status" value="1"/>
</dbReference>
<dbReference type="SUPFAM" id="SSF56672">
    <property type="entry name" value="DNA/RNA polymerases"/>
    <property type="match status" value="1"/>
</dbReference>